<dbReference type="InterPro" id="IPR017550">
    <property type="entry name" value="Formylmethanofuran_DH_suC"/>
</dbReference>
<sequence length="269" mass="27643">MLKLTLRVPSAIPLELDGITPDRLAGLSPSEVAKLTVAHGNRSEPLGEFFDVVTDPRGFWADVHIAGDTQNVKCVGAGMTGGKMYVEGSVGMHAGAGMRGGDLILDSGAGGWLGAEMTGGSIEVRGHAGDQVGAAYRGSRRGMAGGTIVVRGTAGDELGLLMRRGLIVVERACGEFAAASMIAGTVVLLGAVGARCGAGMKRGTVLSAQEPGLPASFRYSCRYTPPFVPLLLGELARMGLRVPSVFGGELRCFRGDVLTGGRGEVLIGC</sequence>
<dbReference type="AlphaFoldDB" id="A0A6M5Z5S6"/>
<dbReference type="KEGG" id="ftj:FTUN_8560"/>
<dbReference type="SUPFAM" id="SSF69336">
    <property type="entry name" value="Alpha subunit of glutamate synthase, C-terminal domain"/>
    <property type="match status" value="1"/>
</dbReference>
<dbReference type="PANTHER" id="PTHR39673">
    <property type="entry name" value="TUNGSTEN FORMYLMETHANOFURAN DEHYDROGENASE, SUBUNIT C (FWDC)"/>
    <property type="match status" value="1"/>
</dbReference>
<evidence type="ECO:0008006" key="3">
    <source>
        <dbReference type="Google" id="ProtNLM"/>
    </source>
</evidence>
<reference evidence="2" key="1">
    <citation type="submission" date="2020-05" db="EMBL/GenBank/DDBJ databases">
        <title>Frigoriglobus tundricola gen. nov., sp. nov., a psychrotolerant cellulolytic planctomycete of the family Gemmataceae with two divergent copies of 16S rRNA gene.</title>
        <authorList>
            <person name="Kulichevskaya I.S."/>
            <person name="Ivanova A.A."/>
            <person name="Naumoff D.G."/>
            <person name="Beletsky A.V."/>
            <person name="Rijpstra W.I.C."/>
            <person name="Sinninghe Damste J.S."/>
            <person name="Mardanov A.V."/>
            <person name="Ravin N.V."/>
            <person name="Dedysh S.N."/>
        </authorList>
    </citation>
    <scope>NUCLEOTIDE SEQUENCE [LARGE SCALE GENOMIC DNA]</scope>
    <source>
        <strain evidence="2">PL17</strain>
    </source>
</reference>
<name>A0A6M5Z5S6_9BACT</name>
<dbReference type="Gene3D" id="2.160.20.60">
    <property type="entry name" value="Glutamate synthase, alpha subunit, C-terminal domain"/>
    <property type="match status" value="2"/>
</dbReference>
<dbReference type="InterPro" id="IPR036485">
    <property type="entry name" value="Glu_synth_asu_C_sf"/>
</dbReference>
<dbReference type="GO" id="GO:0018493">
    <property type="term" value="F:formylmethanofuran dehydrogenase activity"/>
    <property type="evidence" value="ECO:0007669"/>
    <property type="project" value="InterPro"/>
</dbReference>
<evidence type="ECO:0000313" key="1">
    <source>
        <dbReference type="EMBL" id="QJX00922.1"/>
    </source>
</evidence>
<dbReference type="PANTHER" id="PTHR39673:SF5">
    <property type="entry name" value="TUNGSTEN-CONTAINING FORMYLMETHANOFURAN DEHYDROGENASE 2 SUBUNIT C"/>
    <property type="match status" value="1"/>
</dbReference>
<dbReference type="NCBIfam" id="TIGR03122">
    <property type="entry name" value="one_C_dehyd_C"/>
    <property type="match status" value="1"/>
</dbReference>
<evidence type="ECO:0000313" key="2">
    <source>
        <dbReference type="Proteomes" id="UP000503447"/>
    </source>
</evidence>
<gene>
    <name evidence="1" type="ORF">FTUN_8560</name>
</gene>
<keyword evidence="2" id="KW-1185">Reference proteome</keyword>
<protein>
    <recommendedName>
        <fullName evidence="3">Formylmethanofuran dehydrogenase subunit C</fullName>
    </recommendedName>
</protein>
<dbReference type="GO" id="GO:0015948">
    <property type="term" value="P:methanogenesis"/>
    <property type="evidence" value="ECO:0007669"/>
    <property type="project" value="InterPro"/>
</dbReference>
<accession>A0A6M5Z5S6</accession>
<dbReference type="EMBL" id="CP053452">
    <property type="protein sequence ID" value="QJX00922.1"/>
    <property type="molecule type" value="Genomic_DNA"/>
</dbReference>
<proteinExistence type="predicted"/>
<dbReference type="GO" id="GO:0046914">
    <property type="term" value="F:transition metal ion binding"/>
    <property type="evidence" value="ECO:0007669"/>
    <property type="project" value="InterPro"/>
</dbReference>
<dbReference type="Proteomes" id="UP000503447">
    <property type="component" value="Chromosome"/>
</dbReference>
<dbReference type="RefSeq" id="WP_171475570.1">
    <property type="nucleotide sequence ID" value="NZ_CP053452.2"/>
</dbReference>
<organism evidence="1 2">
    <name type="scientific">Frigoriglobus tundricola</name>
    <dbReference type="NCBI Taxonomy" id="2774151"/>
    <lineage>
        <taxon>Bacteria</taxon>
        <taxon>Pseudomonadati</taxon>
        <taxon>Planctomycetota</taxon>
        <taxon>Planctomycetia</taxon>
        <taxon>Gemmatales</taxon>
        <taxon>Gemmataceae</taxon>
        <taxon>Frigoriglobus</taxon>
    </lineage>
</organism>